<sequence length="108" mass="11147">MATSLCSRSCSAAAGRTAAFSSNRPAVRVARACTVRVQAVKPPAGVTLPPKQPDVPPPKNGFVDYAEKINSRAAMIGFFALLAVEGIFGKGLLELVGITTGNGLGFEL</sequence>
<keyword evidence="2" id="KW-1185">Reference proteome</keyword>
<evidence type="ECO:0000313" key="1">
    <source>
        <dbReference type="EMBL" id="KXZ49418.1"/>
    </source>
</evidence>
<proteinExistence type="predicted"/>
<dbReference type="STRING" id="33097.A0A150GHU9"/>
<evidence type="ECO:0000313" key="2">
    <source>
        <dbReference type="Proteomes" id="UP000075714"/>
    </source>
</evidence>
<gene>
    <name evidence="1" type="ORF">GPECTOR_21g644</name>
</gene>
<dbReference type="SUPFAM" id="SSF103511">
    <property type="entry name" value="Chlorophyll a-b binding protein"/>
    <property type="match status" value="1"/>
</dbReference>
<dbReference type="AlphaFoldDB" id="A0A150GHU9"/>
<reference evidence="2" key="1">
    <citation type="journal article" date="2016" name="Nat. Commun.">
        <title>The Gonium pectorale genome demonstrates co-option of cell cycle regulation during the evolution of multicellularity.</title>
        <authorList>
            <person name="Hanschen E.R."/>
            <person name="Marriage T.N."/>
            <person name="Ferris P.J."/>
            <person name="Hamaji T."/>
            <person name="Toyoda A."/>
            <person name="Fujiyama A."/>
            <person name="Neme R."/>
            <person name="Noguchi H."/>
            <person name="Minakuchi Y."/>
            <person name="Suzuki M."/>
            <person name="Kawai-Toyooka H."/>
            <person name="Smith D.R."/>
            <person name="Sparks H."/>
            <person name="Anderson J."/>
            <person name="Bakaric R."/>
            <person name="Luria V."/>
            <person name="Karger A."/>
            <person name="Kirschner M.W."/>
            <person name="Durand P.M."/>
            <person name="Michod R.E."/>
            <person name="Nozaki H."/>
            <person name="Olson B.J."/>
        </authorList>
    </citation>
    <scope>NUCLEOTIDE SEQUENCE [LARGE SCALE GENOMIC DNA]</scope>
    <source>
        <strain evidence="2">NIES-2863</strain>
    </source>
</reference>
<name>A0A150GHU9_GONPE</name>
<accession>A0A150GHU9</accession>
<evidence type="ECO:0008006" key="3">
    <source>
        <dbReference type="Google" id="ProtNLM"/>
    </source>
</evidence>
<protein>
    <recommendedName>
        <fullName evidence="3">LHC-related protein</fullName>
    </recommendedName>
</protein>
<organism evidence="1 2">
    <name type="scientific">Gonium pectorale</name>
    <name type="common">Green alga</name>
    <dbReference type="NCBI Taxonomy" id="33097"/>
    <lineage>
        <taxon>Eukaryota</taxon>
        <taxon>Viridiplantae</taxon>
        <taxon>Chlorophyta</taxon>
        <taxon>core chlorophytes</taxon>
        <taxon>Chlorophyceae</taxon>
        <taxon>CS clade</taxon>
        <taxon>Chlamydomonadales</taxon>
        <taxon>Volvocaceae</taxon>
        <taxon>Gonium</taxon>
    </lineage>
</organism>
<dbReference type="EMBL" id="LSYV01000022">
    <property type="protein sequence ID" value="KXZ49418.1"/>
    <property type="molecule type" value="Genomic_DNA"/>
</dbReference>
<dbReference type="Proteomes" id="UP000075714">
    <property type="component" value="Unassembled WGS sequence"/>
</dbReference>
<dbReference type="OrthoDB" id="542523at2759"/>
<comment type="caution">
    <text evidence="1">The sequence shown here is derived from an EMBL/GenBank/DDBJ whole genome shotgun (WGS) entry which is preliminary data.</text>
</comment>